<sequence>MEDMETLYIIGESRTNSDNAITKMFGSFYMALEMEAESGKIVDFSCTHSLELTETFLRRVFVGRSLLREYDQLENEVSRRYHGSSAKAVLAAMKDAEKRYRAAVGKSESTGG</sequence>
<reference evidence="2" key="1">
    <citation type="submission" date="2019-08" db="EMBL/GenBank/DDBJ databases">
        <authorList>
            <person name="Kucharzyk K."/>
            <person name="Murdoch R.W."/>
            <person name="Higgins S."/>
            <person name="Loffler F."/>
        </authorList>
    </citation>
    <scope>NUCLEOTIDE SEQUENCE</scope>
</reference>
<dbReference type="InterPro" id="IPR024617">
    <property type="entry name" value="DUF3870"/>
</dbReference>
<organism evidence="2">
    <name type="scientific">bioreactor metagenome</name>
    <dbReference type="NCBI Taxonomy" id="1076179"/>
    <lineage>
        <taxon>unclassified sequences</taxon>
        <taxon>metagenomes</taxon>
        <taxon>ecological metagenomes</taxon>
    </lineage>
</organism>
<name>A0A645DR29_9ZZZZ</name>
<feature type="domain" description="DUF3870" evidence="1">
    <location>
        <begin position="8"/>
        <end position="101"/>
    </location>
</feature>
<gene>
    <name evidence="2" type="ORF">SDC9_139074</name>
</gene>
<evidence type="ECO:0000313" key="2">
    <source>
        <dbReference type="EMBL" id="MPM91940.1"/>
    </source>
</evidence>
<dbReference type="EMBL" id="VSSQ01038938">
    <property type="protein sequence ID" value="MPM91940.1"/>
    <property type="molecule type" value="Genomic_DNA"/>
</dbReference>
<proteinExistence type="predicted"/>
<protein>
    <recommendedName>
        <fullName evidence="1">DUF3870 domain-containing protein</fullName>
    </recommendedName>
</protein>
<comment type="caution">
    <text evidence="2">The sequence shown here is derived from an EMBL/GenBank/DDBJ whole genome shotgun (WGS) entry which is preliminary data.</text>
</comment>
<accession>A0A645DR29</accession>
<dbReference type="AlphaFoldDB" id="A0A645DR29"/>
<dbReference type="Pfam" id="PF12986">
    <property type="entry name" value="DUF3870"/>
    <property type="match status" value="1"/>
</dbReference>
<evidence type="ECO:0000259" key="1">
    <source>
        <dbReference type="Pfam" id="PF12986"/>
    </source>
</evidence>